<sequence length="803" mass="90638">VYLVNRRNEAARNYFDPSAAVEGDPRRCRMARVGAGDELELKFMHEDERGLYEKLSQMLNEDDASTIIDLPGKIFILNSPSLSLSLSLSLSTSLCPGSVLEERTVTEASKLTLAGWKDQLREQLVERREEVIPHYVEQLRKRVQDDMIPVGRPSLEQVRRGIIEEKEWARKRKVMAVLRGNAKVLWVYLYAMVEWVRTPQPVEVCVLFARAVREKLCSGLYSVSVSLHSQLGGPALHWSQLKEQQWNGATEPVVHKGRFCDTDLQLNQSFCVVLPASFDLLPSTVLVFRLLCLQSEQSPVSSVVGWGAFPVCDCSLTLIQGSFRTPLLRGRPHPGLDQFSKIEKLLTTDLDNWLCNLYFKVKRLPRGVPVVPECTVTLQIPPGLQPSSSEGTPPDVAASACSSSSLPGRAPTPLHGEKCQRMSCTPCLKTHACTLKCACMLYVYFISRSERVALHGAVCCGPAERLRMVKRLLPGELGLSWTPRPHFSQMVFLLMIIFLTWFPRLYLHYCSQWLYLHTRNIPVNRFQFYAHTVDLVYQSSLLRTLEETLLVLLGPLTLNAATFLLLLIRWVCQLVFGSTPSFLSKLIMAVGAWTVLDPLAVFVVDTVLGRLSYSAVQPVADAAKLYWHFHRTEQSGTAGIIITLFLYTVLFILSFTMLYVYFLRLHNDGRMLDVYHRLHSPEGAFFIPHDLEVSNQELSYIVKKAEQWRGFSGERRKVAVYDYIWTEEEPAGSEPPGAVPTTAGETSTHVSIYTLYLSGLRQRYRHFLRQPNGAVVEVGLPSLCFNNSANSQLSDQSVHQNIN</sequence>
<proteinExistence type="predicted"/>
<reference evidence="3 4" key="1">
    <citation type="submission" date="2020-10" db="EMBL/GenBank/DDBJ databases">
        <title>Pygocentrus nattereri (red-bellied piranha) genome, fPygNat1, primary haplotype.</title>
        <authorList>
            <person name="Myers G."/>
            <person name="Meyer A."/>
            <person name="Karagic N."/>
            <person name="Pippel M."/>
            <person name="Winkler S."/>
            <person name="Tracey A."/>
            <person name="Wood J."/>
            <person name="Formenti G."/>
            <person name="Howe K."/>
            <person name="Fedrigo O."/>
            <person name="Jarvis E.D."/>
        </authorList>
    </citation>
    <scope>NUCLEOTIDE SEQUENCE [LARGE SCALE GENOMIC DNA]</scope>
</reference>
<name>A0A3B4D6D2_PYGNA</name>
<dbReference type="Proteomes" id="UP001501920">
    <property type="component" value="Chromosome 24"/>
</dbReference>
<protein>
    <submittedName>
        <fullName evidence="3">Uncharacterized protein</fullName>
    </submittedName>
</protein>
<dbReference type="OMA" id="MFACWIR"/>
<dbReference type="AlphaFoldDB" id="A0A3B4D6D2"/>
<dbReference type="GeneTree" id="ENSGT00940000163681"/>
<keyword evidence="2" id="KW-1133">Transmembrane helix</keyword>
<feature type="transmembrane region" description="Helical" evidence="2">
    <location>
        <begin position="582"/>
        <end position="604"/>
    </location>
</feature>
<keyword evidence="2" id="KW-0472">Membrane</keyword>
<evidence type="ECO:0000313" key="3">
    <source>
        <dbReference type="Ensembl" id="ENSPNAP00000018993.2"/>
    </source>
</evidence>
<feature type="region of interest" description="Disordered" evidence="1">
    <location>
        <begin position="382"/>
        <end position="409"/>
    </location>
</feature>
<organism evidence="3 4">
    <name type="scientific">Pygocentrus nattereri</name>
    <name type="common">Red-bellied piranha</name>
    <dbReference type="NCBI Taxonomy" id="42514"/>
    <lineage>
        <taxon>Eukaryota</taxon>
        <taxon>Metazoa</taxon>
        <taxon>Chordata</taxon>
        <taxon>Craniata</taxon>
        <taxon>Vertebrata</taxon>
        <taxon>Euteleostomi</taxon>
        <taxon>Actinopterygii</taxon>
        <taxon>Neopterygii</taxon>
        <taxon>Teleostei</taxon>
        <taxon>Ostariophysi</taxon>
        <taxon>Characiformes</taxon>
        <taxon>Characoidei</taxon>
        <taxon>Pygocentrus</taxon>
    </lineage>
</organism>
<reference evidence="3" key="3">
    <citation type="submission" date="2025-09" db="UniProtKB">
        <authorList>
            <consortium name="Ensembl"/>
        </authorList>
    </citation>
    <scope>IDENTIFICATION</scope>
</reference>
<accession>A0A3B4D6D2</accession>
<keyword evidence="2" id="KW-0812">Transmembrane</keyword>
<evidence type="ECO:0000256" key="1">
    <source>
        <dbReference type="SAM" id="MobiDB-lite"/>
    </source>
</evidence>
<dbReference type="InterPro" id="IPR031390">
    <property type="entry name" value="OFCC1"/>
</dbReference>
<feature type="transmembrane region" description="Helical" evidence="2">
    <location>
        <begin position="549"/>
        <end position="570"/>
    </location>
</feature>
<feature type="transmembrane region" description="Helical" evidence="2">
    <location>
        <begin position="638"/>
        <end position="662"/>
    </location>
</feature>
<feature type="transmembrane region" description="Helical" evidence="2">
    <location>
        <begin position="490"/>
        <end position="507"/>
    </location>
</feature>
<keyword evidence="4" id="KW-1185">Reference proteome</keyword>
<dbReference type="PANTHER" id="PTHR33862">
    <property type="entry name" value="OROFACIAL CLEFT 1 CANDIDATE GENE 1 PROTEIN"/>
    <property type="match status" value="1"/>
</dbReference>
<dbReference type="Ensembl" id="ENSPNAT00000028539.2">
    <property type="protein sequence ID" value="ENSPNAP00000018993.2"/>
    <property type="gene ID" value="ENSPNAG00000025523.2"/>
</dbReference>
<evidence type="ECO:0000313" key="4">
    <source>
        <dbReference type="Proteomes" id="UP001501920"/>
    </source>
</evidence>
<dbReference type="PANTHER" id="PTHR33862:SF3">
    <property type="entry name" value="OROFACIAL CLEFT 1 CANDIDATE GENE 1 PROTEIN"/>
    <property type="match status" value="1"/>
</dbReference>
<evidence type="ECO:0000256" key="2">
    <source>
        <dbReference type="SAM" id="Phobius"/>
    </source>
</evidence>
<reference evidence="3" key="2">
    <citation type="submission" date="2025-08" db="UniProtKB">
        <authorList>
            <consortium name="Ensembl"/>
        </authorList>
    </citation>
    <scope>IDENTIFICATION</scope>
</reference>